<evidence type="ECO:0000256" key="12">
    <source>
        <dbReference type="SAM" id="Coils"/>
    </source>
</evidence>
<dbReference type="InterPro" id="IPR036060">
    <property type="entry name" value="Znf_C2H2C_sf"/>
</dbReference>
<evidence type="ECO:0000256" key="3">
    <source>
        <dbReference type="ARBA" id="ARBA00022723"/>
    </source>
</evidence>
<feature type="coiled-coil region" evidence="12">
    <location>
        <begin position="646"/>
        <end position="715"/>
    </location>
</feature>
<protein>
    <recommendedName>
        <fullName evidence="14">Myelin transcription factor 1 domain-containing protein</fullName>
    </recommendedName>
</protein>
<dbReference type="InterPro" id="IPR013681">
    <property type="entry name" value="Myelin_TF"/>
</dbReference>
<keyword evidence="12" id="KW-0175">Coiled coil</keyword>
<dbReference type="GO" id="GO:0000978">
    <property type="term" value="F:RNA polymerase II cis-regulatory region sequence-specific DNA binding"/>
    <property type="evidence" value="ECO:0007669"/>
    <property type="project" value="TreeGrafter"/>
</dbReference>
<reference evidence="15 16" key="1">
    <citation type="submission" date="2019-04" db="EMBL/GenBank/DDBJ databases">
        <title>The sequence and de novo assembly of Takifugu bimaculatus genome using PacBio and Hi-C technologies.</title>
        <authorList>
            <person name="Xu P."/>
            <person name="Liu B."/>
            <person name="Zhou Z."/>
        </authorList>
    </citation>
    <scope>NUCLEOTIDE SEQUENCE [LARGE SCALE GENOMIC DNA]</scope>
    <source>
        <strain evidence="15">TB-2018</strain>
        <tissue evidence="15">Muscle</tissue>
    </source>
</reference>
<evidence type="ECO:0000256" key="6">
    <source>
        <dbReference type="ARBA" id="ARBA00022833"/>
    </source>
</evidence>
<keyword evidence="3" id="KW-0479">Metal-binding</keyword>
<keyword evidence="6" id="KW-0862">Zinc</keyword>
<sequence length="775" mass="83916">MSRGNLGLLEKAIALKAGEVKGGEEVQSSPEYHPYGSSSRSSQGAGAARRSAYYGKGEGVCRAPSYTGTSVSLSHPCSDKKEVKCPTPGCDGTGHVTGLYPHHRSLSGCPHKDRVPPEILAMHENVLKCPTPGCTGQGHVNSNRNTHRSLSGCPIAAAAKLNKTQDKQVHLQPPASEASSNSDRVLRPMCFVKQLEIPQYGSFRPNTVTTTPRANLAKELEKYSKVSFDYASFDVQVFGKRTLIPKTPSSTETSPKAFKSKSFPKASSPSQSASGGFSKNATSSTYDYSQDAEAAHMAATAILNLSTRCWERPESLCSVSREPCSKESDIEVDENGTLDLSMKKTKREGLQASEPPSSSSSSSQLTGATLSQGHSQPEWEEPLDFTTQTGVKEEDHEEVEYAAPSYTSSDAEEEDQDNLEDRKYPGEVTTSSFKVKFQAKDSKKELLVCPTPGCDGSGHITGNYASHRSLSGCPLADKSLRTLMAAHTAELKCPTPGCDGSGHITGNYASHRSLSGCPRAKKSGVKATPTKDDKEDSELLRCPVPGCDSLGHISGKYATHRSAYGCPLAARRQKEGLLNGTPFSWKAFKAEGPTCPTPGCDGSGHANGSFLTHRSLSGCPRASANKKKAKLPGDEFITAKFRASDVLDNDEDIKQLNKEISELNESNSEMEADMMNLHTQISSMEKNLKNMEEENKQIEERNEALFLELSGLSQALIRSLANIRLPTMQEPMSEQNFDTYVEALTHMFTNKDCYQNPENRALLESINQAVKGIEV</sequence>
<feature type="region of interest" description="Disordered" evidence="13">
    <location>
        <begin position="320"/>
        <end position="425"/>
    </location>
</feature>
<accession>A0A4Z2B444</accession>
<dbReference type="FunFam" id="4.10.320.30:FF:000001">
    <property type="entry name" value="Myelin transcription factor 1-like, a"/>
    <property type="match status" value="6"/>
</dbReference>
<keyword evidence="9" id="KW-0804">Transcription</keyword>
<evidence type="ECO:0000313" key="16">
    <source>
        <dbReference type="Proteomes" id="UP000516260"/>
    </source>
</evidence>
<dbReference type="PANTHER" id="PTHR10816">
    <property type="entry name" value="MYELIN TRANSCRIPTION FACTOR 1-RELATED"/>
    <property type="match status" value="1"/>
</dbReference>
<feature type="domain" description="Myelin transcription factor 1" evidence="14">
    <location>
        <begin position="203"/>
        <end position="440"/>
    </location>
</feature>
<dbReference type="SUPFAM" id="SSF103637">
    <property type="entry name" value="CCHHC domain"/>
    <property type="match status" value="6"/>
</dbReference>
<dbReference type="Pfam" id="PF08474">
    <property type="entry name" value="MYT1"/>
    <property type="match status" value="1"/>
</dbReference>
<keyword evidence="5 11" id="KW-0863">Zinc-finger</keyword>
<evidence type="ECO:0000256" key="5">
    <source>
        <dbReference type="ARBA" id="ARBA00022771"/>
    </source>
</evidence>
<dbReference type="GO" id="GO:0008270">
    <property type="term" value="F:zinc ion binding"/>
    <property type="evidence" value="ECO:0007669"/>
    <property type="project" value="UniProtKB-KW"/>
</dbReference>
<feature type="compositionally biased region" description="Low complexity" evidence="13">
    <location>
        <begin position="254"/>
        <end position="279"/>
    </location>
</feature>
<dbReference type="Pfam" id="PF01530">
    <property type="entry name" value="zf-C2HC"/>
    <property type="match status" value="6"/>
</dbReference>
<dbReference type="PROSITE" id="PS51802">
    <property type="entry name" value="ZF_CCHHC"/>
    <property type="match status" value="6"/>
</dbReference>
<feature type="compositionally biased region" description="Polar residues" evidence="13">
    <location>
        <begin position="364"/>
        <end position="375"/>
    </location>
</feature>
<keyword evidence="4" id="KW-0677">Repeat</keyword>
<dbReference type="GO" id="GO:0005634">
    <property type="term" value="C:nucleus"/>
    <property type="evidence" value="ECO:0007669"/>
    <property type="project" value="UniProtKB-SubCell"/>
</dbReference>
<comment type="similarity">
    <text evidence="2">Belongs to the MYT1 family.</text>
</comment>
<keyword evidence="10" id="KW-0539">Nucleus</keyword>
<dbReference type="InterPro" id="IPR002515">
    <property type="entry name" value="Znf_C2H2C"/>
</dbReference>
<keyword evidence="7" id="KW-0805">Transcription regulation</keyword>
<evidence type="ECO:0000256" key="13">
    <source>
        <dbReference type="SAM" id="MobiDB-lite"/>
    </source>
</evidence>
<dbReference type="Proteomes" id="UP000516260">
    <property type="component" value="Chromosome 7"/>
</dbReference>
<evidence type="ECO:0000256" key="10">
    <source>
        <dbReference type="ARBA" id="ARBA00023242"/>
    </source>
</evidence>
<dbReference type="Gene3D" id="4.10.320.30">
    <property type="match status" value="6"/>
</dbReference>
<dbReference type="AlphaFoldDB" id="A0A4Z2B444"/>
<dbReference type="GO" id="GO:0000981">
    <property type="term" value="F:DNA-binding transcription factor activity, RNA polymerase II-specific"/>
    <property type="evidence" value="ECO:0007669"/>
    <property type="project" value="TreeGrafter"/>
</dbReference>
<gene>
    <name evidence="15" type="ORF">fugu_006809</name>
</gene>
<evidence type="ECO:0000313" key="15">
    <source>
        <dbReference type="EMBL" id="TNM86579.1"/>
    </source>
</evidence>
<keyword evidence="16" id="KW-1185">Reference proteome</keyword>
<name>A0A4Z2B444_9TELE</name>
<comment type="subcellular location">
    <subcellularLocation>
        <location evidence="1">Nucleus</location>
    </subcellularLocation>
</comment>
<evidence type="ECO:0000256" key="2">
    <source>
        <dbReference type="ARBA" id="ARBA00010194"/>
    </source>
</evidence>
<keyword evidence="8" id="KW-0238">DNA-binding</keyword>
<proteinExistence type="inferred from homology"/>
<evidence type="ECO:0000256" key="1">
    <source>
        <dbReference type="ARBA" id="ARBA00004123"/>
    </source>
</evidence>
<feature type="region of interest" description="Disordered" evidence="13">
    <location>
        <begin position="17"/>
        <end position="49"/>
    </location>
</feature>
<evidence type="ECO:0000259" key="14">
    <source>
        <dbReference type="Pfam" id="PF08474"/>
    </source>
</evidence>
<evidence type="ECO:0000256" key="9">
    <source>
        <dbReference type="ARBA" id="ARBA00023163"/>
    </source>
</evidence>
<organism evidence="15 16">
    <name type="scientific">Takifugu bimaculatus</name>
    <dbReference type="NCBI Taxonomy" id="433685"/>
    <lineage>
        <taxon>Eukaryota</taxon>
        <taxon>Metazoa</taxon>
        <taxon>Chordata</taxon>
        <taxon>Craniata</taxon>
        <taxon>Vertebrata</taxon>
        <taxon>Euteleostomi</taxon>
        <taxon>Actinopterygii</taxon>
        <taxon>Neopterygii</taxon>
        <taxon>Teleostei</taxon>
        <taxon>Neoteleostei</taxon>
        <taxon>Acanthomorphata</taxon>
        <taxon>Eupercaria</taxon>
        <taxon>Tetraodontiformes</taxon>
        <taxon>Tetradontoidea</taxon>
        <taxon>Tetraodontidae</taxon>
        <taxon>Takifugu</taxon>
    </lineage>
</organism>
<dbReference type="PANTHER" id="PTHR10816:SF10">
    <property type="entry name" value="MYELIN TRANSCRIPTION FACTOR 1"/>
    <property type="match status" value="1"/>
</dbReference>
<feature type="compositionally biased region" description="Low complexity" evidence="13">
    <location>
        <begin position="35"/>
        <end position="49"/>
    </location>
</feature>
<feature type="region of interest" description="Disordered" evidence="13">
    <location>
        <begin position="245"/>
        <end position="284"/>
    </location>
</feature>
<evidence type="ECO:0000256" key="8">
    <source>
        <dbReference type="ARBA" id="ARBA00023125"/>
    </source>
</evidence>
<dbReference type="EMBL" id="SWLE01000020">
    <property type="protein sequence ID" value="TNM86579.1"/>
    <property type="molecule type" value="Genomic_DNA"/>
</dbReference>
<evidence type="ECO:0000256" key="11">
    <source>
        <dbReference type="PROSITE-ProRule" id="PRU01143"/>
    </source>
</evidence>
<comment type="caution">
    <text evidence="15">The sequence shown here is derived from an EMBL/GenBank/DDBJ whole genome shotgun (WGS) entry which is preliminary data.</text>
</comment>
<evidence type="ECO:0000256" key="4">
    <source>
        <dbReference type="ARBA" id="ARBA00022737"/>
    </source>
</evidence>
<evidence type="ECO:0000256" key="7">
    <source>
        <dbReference type="ARBA" id="ARBA00023015"/>
    </source>
</evidence>